<organism evidence="6 7">
    <name type="scientific">Pseudomonas poae</name>
    <dbReference type="NCBI Taxonomy" id="200451"/>
    <lineage>
        <taxon>Bacteria</taxon>
        <taxon>Pseudomonadati</taxon>
        <taxon>Pseudomonadota</taxon>
        <taxon>Gammaproteobacteria</taxon>
        <taxon>Pseudomonadales</taxon>
        <taxon>Pseudomonadaceae</taxon>
        <taxon>Pseudomonas</taxon>
    </lineage>
</organism>
<dbReference type="SUPFAM" id="SSF52540">
    <property type="entry name" value="P-loop containing nucleoside triphosphate hydrolases"/>
    <property type="match status" value="2"/>
</dbReference>
<evidence type="ECO:0000313" key="6">
    <source>
        <dbReference type="EMBL" id="MCF5658060.1"/>
    </source>
</evidence>
<dbReference type="InterPro" id="IPR003439">
    <property type="entry name" value="ABC_transporter-like_ATP-bd"/>
</dbReference>
<dbReference type="EMBL" id="WJZX01000181">
    <property type="protein sequence ID" value="MCF5658060.1"/>
    <property type="molecule type" value="Genomic_DNA"/>
</dbReference>
<dbReference type="GO" id="GO:0016887">
    <property type="term" value="F:ATP hydrolysis activity"/>
    <property type="evidence" value="ECO:0007669"/>
    <property type="project" value="InterPro"/>
</dbReference>
<reference evidence="6" key="1">
    <citation type="submission" date="2019-11" db="EMBL/GenBank/DDBJ databases">
        <title>Epiphytic Pseudomonas syringae from cherry orchards.</title>
        <authorList>
            <person name="Hulin M.T."/>
        </authorList>
    </citation>
    <scope>NUCLEOTIDE SEQUENCE</scope>
    <source>
        <strain evidence="6">PA-2-1F</strain>
    </source>
</reference>
<feature type="compositionally biased region" description="Basic and acidic residues" evidence="4">
    <location>
        <begin position="275"/>
        <end position="290"/>
    </location>
</feature>
<dbReference type="GO" id="GO:0005524">
    <property type="term" value="F:ATP binding"/>
    <property type="evidence" value="ECO:0007669"/>
    <property type="project" value="UniProtKB-KW"/>
</dbReference>
<dbReference type="PROSITE" id="PS00211">
    <property type="entry name" value="ABC_TRANSPORTER_1"/>
    <property type="match status" value="1"/>
</dbReference>
<dbReference type="InterPro" id="IPR017871">
    <property type="entry name" value="ABC_transporter-like_CS"/>
</dbReference>
<proteinExistence type="predicted"/>
<evidence type="ECO:0000256" key="2">
    <source>
        <dbReference type="ARBA" id="ARBA00022741"/>
    </source>
</evidence>
<dbReference type="PANTHER" id="PTHR19211:SF6">
    <property type="entry name" value="BLL7188 PROTEIN"/>
    <property type="match status" value="1"/>
</dbReference>
<evidence type="ECO:0000256" key="3">
    <source>
        <dbReference type="ARBA" id="ARBA00022840"/>
    </source>
</evidence>
<keyword evidence="3 6" id="KW-0067">ATP-binding</keyword>
<comment type="caution">
    <text evidence="6">The sequence shown here is derived from an EMBL/GenBank/DDBJ whole genome shotgun (WGS) entry which is preliminary data.</text>
</comment>
<evidence type="ECO:0000256" key="1">
    <source>
        <dbReference type="ARBA" id="ARBA00022737"/>
    </source>
</evidence>
<dbReference type="Pfam" id="PF00005">
    <property type="entry name" value="ABC_tran"/>
    <property type="match status" value="2"/>
</dbReference>
<evidence type="ECO:0000259" key="5">
    <source>
        <dbReference type="PROSITE" id="PS50893"/>
    </source>
</evidence>
<evidence type="ECO:0000256" key="4">
    <source>
        <dbReference type="SAM" id="MobiDB-lite"/>
    </source>
</evidence>
<dbReference type="PANTHER" id="PTHR19211">
    <property type="entry name" value="ATP-BINDING TRANSPORT PROTEIN-RELATED"/>
    <property type="match status" value="1"/>
</dbReference>
<dbReference type="FunFam" id="3.40.50.300:FF:001320">
    <property type="entry name" value="Heme ABC transporter ATP-binding protein"/>
    <property type="match status" value="1"/>
</dbReference>
<sequence>MYLQQATLRACWPVRHFLEVPVTHVKRLPVLVSLQHLCFQFANGETLLEDLNLSIDHTPTGIVGRNGCGKSLLAKLLAGVLTPSSGSMKRSVSVKYVAQTVDIQAGDTVAHLTATVSILAALERMTAGTADGADVELIDDRWDLAERLRAALDAAGLPDVDAQTPAEHLSGGQLARVAIIGALLAAPHLLILDEPSNHLDSAGRAWLLHALHLWRGGLVVVSHDRQLLNAMGRIIELSPLGARLYGGNYDDYRQQREAQQHAAVAELERMRLERSRERQRLQRQNDDLQRHAARSRQHAQNANVDRFTRSRWKGAATEVVSKVRGAQQAHKGQLDAQVRQASQHVASEIPTLLVLPASTVPNGRQVMSLAHAQLPWLDPLAPSTWLTLNLAGPVRVAVKGPNGCGKSTLLKLLAGQLQVASGVCSVPLPTAYIDQHLALLDNGRSVVEQLNLLATPLAEAELRTRLALLPLDAARVTQPAGQLSGGERLKAAMAIALWRGTPAQLLLLDEPTNHLDLESVVAFEQALKHFTGAMVVVSHDDAFLQAIQPTHLLIWQEERWQLVRS</sequence>
<dbReference type="Proteomes" id="UP000814126">
    <property type="component" value="Unassembled WGS sequence"/>
</dbReference>
<protein>
    <submittedName>
        <fullName evidence="6">ATP-binding cassette domain-containing protein</fullName>
    </submittedName>
</protein>
<accession>A0AAP2S6U6</accession>
<feature type="domain" description="ABC transporter" evidence="5">
    <location>
        <begin position="32"/>
        <end position="265"/>
    </location>
</feature>
<dbReference type="SMART" id="SM00382">
    <property type="entry name" value="AAA"/>
    <property type="match status" value="2"/>
</dbReference>
<dbReference type="PROSITE" id="PS50893">
    <property type="entry name" value="ABC_TRANSPORTER_2"/>
    <property type="match status" value="1"/>
</dbReference>
<gene>
    <name evidence="6" type="ORF">GIV46_23935</name>
</gene>
<keyword evidence="2" id="KW-0547">Nucleotide-binding</keyword>
<dbReference type="InterPro" id="IPR027417">
    <property type="entry name" value="P-loop_NTPase"/>
</dbReference>
<dbReference type="InterPro" id="IPR050611">
    <property type="entry name" value="ABCF"/>
</dbReference>
<feature type="region of interest" description="Disordered" evidence="4">
    <location>
        <begin position="275"/>
        <end position="308"/>
    </location>
</feature>
<dbReference type="Gene3D" id="3.40.50.300">
    <property type="entry name" value="P-loop containing nucleotide triphosphate hydrolases"/>
    <property type="match status" value="2"/>
</dbReference>
<dbReference type="InterPro" id="IPR003593">
    <property type="entry name" value="AAA+_ATPase"/>
</dbReference>
<keyword evidence="1" id="KW-0677">Repeat</keyword>
<dbReference type="CDD" id="cd03221">
    <property type="entry name" value="ABCF_EF-3"/>
    <property type="match status" value="2"/>
</dbReference>
<dbReference type="AlphaFoldDB" id="A0AAP2S6U6"/>
<evidence type="ECO:0000313" key="7">
    <source>
        <dbReference type="Proteomes" id="UP000814126"/>
    </source>
</evidence>
<name>A0AAP2S6U6_9PSED</name>